<feature type="signal peptide" evidence="2">
    <location>
        <begin position="1"/>
        <end position="26"/>
    </location>
</feature>
<feature type="domain" description="Cohesin" evidence="3">
    <location>
        <begin position="34"/>
        <end position="148"/>
    </location>
</feature>
<gene>
    <name evidence="4" type="ORF">UX57_C0024G0013</name>
</gene>
<dbReference type="InterPro" id="IPR008965">
    <property type="entry name" value="CBM2/CBM3_carb-bd_dom_sf"/>
</dbReference>
<dbReference type="InterPro" id="IPR002102">
    <property type="entry name" value="Cohesin_dom"/>
</dbReference>
<reference evidence="4 5" key="1">
    <citation type="journal article" date="2015" name="Nature">
        <title>rRNA introns, odd ribosomes, and small enigmatic genomes across a large radiation of phyla.</title>
        <authorList>
            <person name="Brown C.T."/>
            <person name="Hug L.A."/>
            <person name="Thomas B.C."/>
            <person name="Sharon I."/>
            <person name="Castelle C.J."/>
            <person name="Singh A."/>
            <person name="Wilkins M.J."/>
            <person name="Williams K.H."/>
            <person name="Banfield J.F."/>
        </authorList>
    </citation>
    <scope>NUCLEOTIDE SEQUENCE [LARGE SCALE GENOMIC DNA]</scope>
</reference>
<name>A0A0G1Q548_9BACT</name>
<dbReference type="Pfam" id="PF00963">
    <property type="entry name" value="Cohesin"/>
    <property type="match status" value="1"/>
</dbReference>
<feature type="chain" id="PRO_5002539083" description="Cohesin domain-containing protein" evidence="2">
    <location>
        <begin position="27"/>
        <end position="337"/>
    </location>
</feature>
<feature type="region of interest" description="Disordered" evidence="1">
    <location>
        <begin position="261"/>
        <end position="280"/>
    </location>
</feature>
<evidence type="ECO:0000313" key="4">
    <source>
        <dbReference type="EMBL" id="KKU40141.1"/>
    </source>
</evidence>
<dbReference type="EMBL" id="LCMS01000024">
    <property type="protein sequence ID" value="KKU40141.1"/>
    <property type="molecule type" value="Genomic_DNA"/>
</dbReference>
<dbReference type="Proteomes" id="UP000034795">
    <property type="component" value="Unassembled WGS sequence"/>
</dbReference>
<dbReference type="CDD" id="cd08547">
    <property type="entry name" value="Type_II_cohesin"/>
    <property type="match status" value="1"/>
</dbReference>
<dbReference type="STRING" id="1618994.UX57_C0024G0013"/>
<evidence type="ECO:0000259" key="3">
    <source>
        <dbReference type="Pfam" id="PF00963"/>
    </source>
</evidence>
<dbReference type="AlphaFoldDB" id="A0A0G1Q548"/>
<evidence type="ECO:0000256" key="1">
    <source>
        <dbReference type="SAM" id="MobiDB-lite"/>
    </source>
</evidence>
<dbReference type="Gene3D" id="2.60.40.680">
    <property type="match status" value="1"/>
</dbReference>
<comment type="caution">
    <text evidence="4">The sequence shown here is derived from an EMBL/GenBank/DDBJ whole genome shotgun (WGS) entry which is preliminary data.</text>
</comment>
<evidence type="ECO:0000256" key="2">
    <source>
        <dbReference type="SAM" id="SignalP"/>
    </source>
</evidence>
<accession>A0A0G1Q548</accession>
<dbReference type="GO" id="GO:0000272">
    <property type="term" value="P:polysaccharide catabolic process"/>
    <property type="evidence" value="ECO:0007669"/>
    <property type="project" value="InterPro"/>
</dbReference>
<feature type="compositionally biased region" description="Acidic residues" evidence="1">
    <location>
        <begin position="261"/>
        <end position="272"/>
    </location>
</feature>
<organism evidence="4 5">
    <name type="scientific">Candidatus Uhrbacteria bacterium GW2011_GWE2_46_68</name>
    <dbReference type="NCBI Taxonomy" id="1618994"/>
    <lineage>
        <taxon>Bacteria</taxon>
        <taxon>Candidatus Uhriibacteriota</taxon>
    </lineage>
</organism>
<keyword evidence="2" id="KW-0732">Signal</keyword>
<protein>
    <recommendedName>
        <fullName evidence="3">Cohesin domain-containing protein</fullName>
    </recommendedName>
</protein>
<dbReference type="SUPFAM" id="SSF49384">
    <property type="entry name" value="Carbohydrate-binding domain"/>
    <property type="match status" value="1"/>
</dbReference>
<sequence length="337" mass="35709">MRRTSAFFLVIATVAAVFGFSKIVLAAGTATISLSPTTTSVDTGEDFTLSVLVDPNGESLDTVRVNMSYDPTLLEAIRFDLGTQFPSLSPGYEIDNTAGALTYGGYKYGTQVTAEGTFATVTFRALSSGTAAISITSDSKAIDDGTEKVDVSELGSATITIAGDTVESTTPATTETTTTTDVSLEQQALVYFGAFYARMPSSGDDWSALHCLVIFGAKYAKMPSSGMEWNVIHTLAYTDFLGVTTSDDEEVVIEEPVVEEEEPVVEEEEETTETGTLPSDSADWEFVDIAAHGYSGATDASLEAEALSVFTSTFGRLPSGDDDWNLLKAIAYSGAIL</sequence>
<proteinExistence type="predicted"/>
<dbReference type="GO" id="GO:0030246">
    <property type="term" value="F:carbohydrate binding"/>
    <property type="evidence" value="ECO:0007669"/>
    <property type="project" value="InterPro"/>
</dbReference>
<evidence type="ECO:0000313" key="5">
    <source>
        <dbReference type="Proteomes" id="UP000034795"/>
    </source>
</evidence>